<dbReference type="Proteomes" id="UP000054116">
    <property type="component" value="Unassembled WGS sequence"/>
</dbReference>
<sequence length="258" mass="29216">STQILKRTEEEERKARAWVKLKLASRSQEPVSELNEEDQQRIEEIKAELLLSAKKSALAKDPWVCDLEAASKYSHNQEQDTEHFKAPSDKRFQADKHTQAIGTKELLESSFRQAVPSYRADPSDRCLMKDIPFKSLSTIQTPVSNQRQIVATSHSDAVIERHSPLQKECAMRSAAASNTQTEVHLPAQKKLSMEKCSEDMAKQITSITFSSRKRLQSPLTSMALSSSLTRDDLDGIKPLEVDSAEEQSCDKQRWERSK</sequence>
<accession>A0A091M501</accession>
<evidence type="ECO:0000313" key="2">
    <source>
        <dbReference type="EMBL" id="KFP66843.1"/>
    </source>
</evidence>
<keyword evidence="3" id="KW-1185">Reference proteome</keyword>
<dbReference type="GO" id="GO:0046599">
    <property type="term" value="P:regulation of centriole replication"/>
    <property type="evidence" value="ECO:0007669"/>
    <property type="project" value="TreeGrafter"/>
</dbReference>
<dbReference type="GO" id="GO:0005814">
    <property type="term" value="C:centriole"/>
    <property type="evidence" value="ECO:0007669"/>
    <property type="project" value="TreeGrafter"/>
</dbReference>
<organism evidence="2 3">
    <name type="scientific">Cariama cristata</name>
    <name type="common">Red-legged seriema</name>
    <dbReference type="NCBI Taxonomy" id="54380"/>
    <lineage>
        <taxon>Eukaryota</taxon>
        <taxon>Metazoa</taxon>
        <taxon>Chordata</taxon>
        <taxon>Craniata</taxon>
        <taxon>Vertebrata</taxon>
        <taxon>Euteleostomi</taxon>
        <taxon>Archelosauria</taxon>
        <taxon>Archosauria</taxon>
        <taxon>Dinosauria</taxon>
        <taxon>Saurischia</taxon>
        <taxon>Theropoda</taxon>
        <taxon>Coelurosauria</taxon>
        <taxon>Aves</taxon>
        <taxon>Neognathae</taxon>
        <taxon>Neoaves</taxon>
        <taxon>Telluraves</taxon>
        <taxon>Australaves</taxon>
        <taxon>Cariamiformes</taxon>
        <taxon>Cariamidae</taxon>
        <taxon>Cariama</taxon>
    </lineage>
</organism>
<feature type="compositionally biased region" description="Basic and acidic residues" evidence="1">
    <location>
        <begin position="248"/>
        <end position="258"/>
    </location>
</feature>
<feature type="region of interest" description="Disordered" evidence="1">
    <location>
        <begin position="74"/>
        <end position="93"/>
    </location>
</feature>
<dbReference type="PANTHER" id="PTHR21553">
    <property type="entry name" value="ALMS1-RELATED"/>
    <property type="match status" value="1"/>
</dbReference>
<protein>
    <recommendedName>
        <fullName evidence="4">Alstrom syndrome protein 1</fullName>
    </recommendedName>
</protein>
<evidence type="ECO:0000313" key="3">
    <source>
        <dbReference type="Proteomes" id="UP000054116"/>
    </source>
</evidence>
<name>A0A091M501_CARIC</name>
<evidence type="ECO:0000256" key="1">
    <source>
        <dbReference type="SAM" id="MobiDB-lite"/>
    </source>
</evidence>
<feature type="region of interest" description="Disordered" evidence="1">
    <location>
        <begin position="239"/>
        <end position="258"/>
    </location>
</feature>
<dbReference type="EMBL" id="KK522232">
    <property type="protein sequence ID" value="KFP66843.1"/>
    <property type="molecule type" value="Genomic_DNA"/>
</dbReference>
<dbReference type="PANTHER" id="PTHR21553:SF22">
    <property type="entry name" value="CENTROSOME-ASSOCIATED PROTEIN ALMS1"/>
    <property type="match status" value="1"/>
</dbReference>
<feature type="non-terminal residue" evidence="2">
    <location>
        <position position="1"/>
    </location>
</feature>
<dbReference type="AlphaFoldDB" id="A0A091M501"/>
<dbReference type="GO" id="GO:0008017">
    <property type="term" value="F:microtubule binding"/>
    <property type="evidence" value="ECO:0007669"/>
    <property type="project" value="TreeGrafter"/>
</dbReference>
<gene>
    <name evidence="2" type="ORF">N322_12168</name>
</gene>
<reference evidence="2 3" key="1">
    <citation type="submission" date="2014-04" db="EMBL/GenBank/DDBJ databases">
        <title>Genome evolution of avian class.</title>
        <authorList>
            <person name="Zhang G."/>
            <person name="Li C."/>
        </authorList>
    </citation>
    <scope>NUCLEOTIDE SEQUENCE [LARGE SCALE GENOMIC DNA]</scope>
    <source>
        <strain evidence="2">BGI_N322</strain>
    </source>
</reference>
<dbReference type="GO" id="GO:0005829">
    <property type="term" value="C:cytosol"/>
    <property type="evidence" value="ECO:0007669"/>
    <property type="project" value="TreeGrafter"/>
</dbReference>
<evidence type="ECO:0008006" key="4">
    <source>
        <dbReference type="Google" id="ProtNLM"/>
    </source>
</evidence>
<proteinExistence type="predicted"/>
<feature type="non-terminal residue" evidence="2">
    <location>
        <position position="258"/>
    </location>
</feature>
<dbReference type="GO" id="GO:0005813">
    <property type="term" value="C:centrosome"/>
    <property type="evidence" value="ECO:0007669"/>
    <property type="project" value="TreeGrafter"/>
</dbReference>
<feature type="compositionally biased region" description="Basic and acidic residues" evidence="1">
    <location>
        <begin position="75"/>
        <end position="93"/>
    </location>
</feature>